<dbReference type="EMBL" id="ABXP02000115">
    <property type="protein sequence ID" value="KKC28760.1"/>
    <property type="molecule type" value="Genomic_DNA"/>
</dbReference>
<sequence length="291" mass="32890">MLRIGIIGLDSSHAVEFTELLNNDHNPYHVKGGKVVIAYPGGSKDFDLSISRVWEYTKILKEKYGVQIVDSPEEVAENSDGILIESADGRVHFEQFSKIVSYKKPVFIDKPMSLSFKETSKMFGIAEKYGIPLMSSSALRYAEGLCKTLSSINKEDIIGVDVYGPMPLQPTQPGLFWYGIHMVEILFTILGRNFKCVKAINNEDHDLVVGVWEDGRIGTVRGNRKGNNNFGALIHLQKYTKFVDINAFPKPYYASILEKIMEMFVKGIAPIEPDETKQIIRFIEIANQYRQ</sequence>
<dbReference type="GO" id="GO:0000166">
    <property type="term" value="F:nucleotide binding"/>
    <property type="evidence" value="ECO:0007669"/>
    <property type="project" value="InterPro"/>
</dbReference>
<protein>
    <recommendedName>
        <fullName evidence="1">Gfo/Idh/MocA-like oxidoreductase N-terminal domain-containing protein</fullName>
    </recommendedName>
</protein>
<gene>
    <name evidence="2" type="ORF">CDSM653_02142</name>
</gene>
<evidence type="ECO:0000313" key="3">
    <source>
        <dbReference type="Proteomes" id="UP000010146"/>
    </source>
</evidence>
<evidence type="ECO:0000313" key="2">
    <source>
        <dbReference type="EMBL" id="KKC28760.1"/>
    </source>
</evidence>
<feature type="domain" description="Gfo/Idh/MocA-like oxidoreductase N-terminal" evidence="1">
    <location>
        <begin position="57"/>
        <end position="134"/>
    </location>
</feature>
<accession>B7R6B3</accession>
<dbReference type="InterPro" id="IPR036291">
    <property type="entry name" value="NAD(P)-bd_dom_sf"/>
</dbReference>
<dbReference type="SUPFAM" id="SSF51735">
    <property type="entry name" value="NAD(P)-binding Rossmann-fold domains"/>
    <property type="match status" value="1"/>
</dbReference>
<organism evidence="2 3">
    <name type="scientific">Caldanaerobacter subterraneus subsp. pacificus DSM 12653</name>
    <dbReference type="NCBI Taxonomy" id="391606"/>
    <lineage>
        <taxon>Bacteria</taxon>
        <taxon>Bacillati</taxon>
        <taxon>Bacillota</taxon>
        <taxon>Clostridia</taxon>
        <taxon>Thermoanaerobacterales</taxon>
        <taxon>Thermoanaerobacteraceae</taxon>
        <taxon>Caldanaerobacter</taxon>
    </lineage>
</organism>
<proteinExistence type="predicted"/>
<reference evidence="2 3" key="2">
    <citation type="journal article" date="2015" name="BMC Genomics">
        <title>Analysis of three genomes within the thermophilic bacterial species Caldanaerobacter subterraneus with a focus on carbon monoxide dehydrogenase evolution and hydrolase diversity.</title>
        <authorList>
            <person name="Sant'Anna F.H."/>
            <person name="Lebedinsky A.V."/>
            <person name="Sokolova T.G."/>
            <person name="Robb F.T."/>
            <person name="Gonzalez J.M."/>
        </authorList>
    </citation>
    <scope>NUCLEOTIDE SEQUENCE [LARGE SCALE GENOMIC DNA]</scope>
    <source>
        <strain evidence="2 3">DSM 12653</strain>
    </source>
</reference>
<comment type="caution">
    <text evidence="2">The sequence shown here is derived from an EMBL/GenBank/DDBJ whole genome shotgun (WGS) entry which is preliminary data.</text>
</comment>
<dbReference type="RefSeq" id="WP_009609820.1">
    <property type="nucleotide sequence ID" value="NZ_ABXP02000115.1"/>
</dbReference>
<dbReference type="Gene3D" id="3.40.50.720">
    <property type="entry name" value="NAD(P)-binding Rossmann-like Domain"/>
    <property type="match status" value="1"/>
</dbReference>
<dbReference type="Proteomes" id="UP000010146">
    <property type="component" value="Unassembled WGS sequence"/>
</dbReference>
<name>B7R6B3_9THEO</name>
<dbReference type="InterPro" id="IPR000683">
    <property type="entry name" value="Gfo/Idh/MocA-like_OxRdtase_N"/>
</dbReference>
<dbReference type="AlphaFoldDB" id="B7R6B3"/>
<dbReference type="Pfam" id="PF01408">
    <property type="entry name" value="GFO_IDH_MocA"/>
    <property type="match status" value="1"/>
</dbReference>
<evidence type="ECO:0000259" key="1">
    <source>
        <dbReference type="Pfam" id="PF01408"/>
    </source>
</evidence>
<reference evidence="2 3" key="1">
    <citation type="submission" date="2008-07" db="EMBL/GenBank/DDBJ databases">
        <authorList>
            <person name="Gonzalez J."/>
            <person name="Sokolova T."/>
            <person name="Ferriera S."/>
            <person name="Johnson J."/>
            <person name="Kravitz S."/>
            <person name="Beeson K."/>
            <person name="Sutton G."/>
            <person name="Rogers Y.-H."/>
            <person name="Friedman R."/>
            <person name="Frazier M."/>
            <person name="Venter J.C."/>
        </authorList>
    </citation>
    <scope>NUCLEOTIDE SEQUENCE [LARGE SCALE GENOMIC DNA]</scope>
    <source>
        <strain evidence="2 3">DSM 12653</strain>
    </source>
</reference>
<reference evidence="3" key="3">
    <citation type="submission" date="2015-02" db="EMBL/GenBank/DDBJ databases">
        <title>Genome analysis of three genomes within the thermophilic hydrogenogenic bacterial species Caldanaerobacter subterraneus.</title>
        <authorList>
            <person name="Sant'Anna F.H."/>
            <person name="Lebedinsky A."/>
            <person name="Sokolova T."/>
            <person name="Robb F.T."/>
            <person name="Gonzalez J.M."/>
        </authorList>
    </citation>
    <scope>NUCLEOTIDE SEQUENCE [LARGE SCALE GENOMIC DNA]</scope>
    <source>
        <strain evidence="3">DSM 12653</strain>
    </source>
</reference>